<dbReference type="AlphaFoldDB" id="A0A844GUD5"/>
<dbReference type="RefSeq" id="WP_155084181.1">
    <property type="nucleotide sequence ID" value="NZ_WMIA01000015.1"/>
</dbReference>
<keyword evidence="1" id="KW-0175">Coiled coil</keyword>
<feature type="transmembrane region" description="Helical" evidence="2">
    <location>
        <begin position="283"/>
        <end position="304"/>
    </location>
</feature>
<dbReference type="Proteomes" id="UP000437131">
    <property type="component" value="Unassembled WGS sequence"/>
</dbReference>
<reference evidence="3 4" key="1">
    <citation type="submission" date="2019-11" db="EMBL/GenBank/DDBJ databases">
        <title>Isolation of a new High Light Tolerant Cyanobacteria.</title>
        <authorList>
            <person name="Dobson Z."/>
            <person name="Vaughn N."/>
            <person name="Vaughn M."/>
            <person name="Fromme P."/>
            <person name="Mazor Y."/>
        </authorList>
    </citation>
    <scope>NUCLEOTIDE SEQUENCE [LARGE SCALE GENOMIC DNA]</scope>
    <source>
        <strain evidence="3 4">0216</strain>
    </source>
</reference>
<comment type="caution">
    <text evidence="3">The sequence shown here is derived from an EMBL/GenBank/DDBJ whole genome shotgun (WGS) entry which is preliminary data.</text>
</comment>
<protein>
    <submittedName>
        <fullName evidence="3">Uncharacterized protein</fullName>
    </submittedName>
</protein>
<keyword evidence="2" id="KW-1133">Transmembrane helix</keyword>
<evidence type="ECO:0000256" key="1">
    <source>
        <dbReference type="SAM" id="Coils"/>
    </source>
</evidence>
<keyword evidence="2" id="KW-0472">Membrane</keyword>
<proteinExistence type="predicted"/>
<name>A0A844GUD5_9CHRO</name>
<evidence type="ECO:0000313" key="4">
    <source>
        <dbReference type="Proteomes" id="UP000437131"/>
    </source>
</evidence>
<gene>
    <name evidence="3" type="ORF">GGC33_12240</name>
</gene>
<dbReference type="EMBL" id="WMIA01000015">
    <property type="protein sequence ID" value="MTF39690.1"/>
    <property type="molecule type" value="Genomic_DNA"/>
</dbReference>
<evidence type="ECO:0000256" key="2">
    <source>
        <dbReference type="SAM" id="Phobius"/>
    </source>
</evidence>
<accession>A0A844GUD5</accession>
<keyword evidence="2" id="KW-0812">Transmembrane</keyword>
<organism evidence="3 4">
    <name type="scientific">Cyanobacterium aponinum 0216</name>
    <dbReference type="NCBI Taxonomy" id="2676140"/>
    <lineage>
        <taxon>Bacteria</taxon>
        <taxon>Bacillati</taxon>
        <taxon>Cyanobacteriota</taxon>
        <taxon>Cyanophyceae</taxon>
        <taxon>Oscillatoriophycideae</taxon>
        <taxon>Chroococcales</taxon>
        <taxon>Geminocystaceae</taxon>
        <taxon>Cyanobacterium</taxon>
    </lineage>
</organism>
<evidence type="ECO:0000313" key="3">
    <source>
        <dbReference type="EMBL" id="MTF39690.1"/>
    </source>
</evidence>
<sequence>MSELEEIYQKFHEINIKLKKLEKKADRIIVTGGKLNKQPKAINITLEELINIYNYIPQILSEYATPVSLSAKTYREKTEDVELDYQDNGYYWVILLENQGIKNYYLLPNGNKKINFSRLKNYINSLFILHGNFLNIGNNFSLIRCANIDILPNGLSWILKEKGEIISKISPSDLLLKELFKFQDKDKEIPDNISKLLEVLNHYYNETLKVKDRLYIESENIIELDEKFVQLNDIFISNNRQVYSLIDVKEKSILERVTQMNEQFSDKIAQQEKEIRGLRSNIGCLNFFVVILVLCVGFFLWIAVSA</sequence>
<feature type="coiled-coil region" evidence="1">
    <location>
        <begin position="254"/>
        <end position="281"/>
    </location>
</feature>